<comment type="caution">
    <text evidence="3">The sequence shown here is derived from an EMBL/GenBank/DDBJ whole genome shotgun (WGS) entry which is preliminary data.</text>
</comment>
<feature type="transmembrane region" description="Helical" evidence="1">
    <location>
        <begin position="207"/>
        <end position="225"/>
    </location>
</feature>
<reference evidence="3" key="1">
    <citation type="submission" date="2021-06" db="EMBL/GenBank/DDBJ databases">
        <title>Thalassococcus sp. CAU 1522 isolated from sea sand, Republic of Korea.</title>
        <authorList>
            <person name="Kim W."/>
        </authorList>
    </citation>
    <scope>NUCLEOTIDE SEQUENCE</scope>
    <source>
        <strain evidence="3">CAU 1522</strain>
    </source>
</reference>
<feature type="transmembrane region" description="Helical" evidence="1">
    <location>
        <begin position="308"/>
        <end position="337"/>
    </location>
</feature>
<feature type="transmembrane region" description="Helical" evidence="1">
    <location>
        <begin position="245"/>
        <end position="265"/>
    </location>
</feature>
<organism evidence="3 4">
    <name type="scientific">Thalassococcus arenae</name>
    <dbReference type="NCBI Taxonomy" id="2851652"/>
    <lineage>
        <taxon>Bacteria</taxon>
        <taxon>Pseudomonadati</taxon>
        <taxon>Pseudomonadota</taxon>
        <taxon>Alphaproteobacteria</taxon>
        <taxon>Rhodobacterales</taxon>
        <taxon>Roseobacteraceae</taxon>
        <taxon>Thalassococcus</taxon>
    </lineage>
</organism>
<keyword evidence="1" id="KW-1133">Transmembrane helix</keyword>
<keyword evidence="4" id="KW-1185">Reference proteome</keyword>
<dbReference type="InterPro" id="IPR032809">
    <property type="entry name" value="Put_HupE_UreJ"/>
</dbReference>
<sequence>MMRMVFAVLFWMAGISGAAAHEVRPAIGDLSATDGQVTLELRLSVEPLLAGANLEGVEDTNDTDESDAVDALRMLDATALRDRLTQALPDLLASMPLTVDAAPVPLQATRIETEDVGNPDLPRETLLVLQGDLPAGAQTLEMNWPASFGTLILRQMGVDEPYTGYLTGQPSGPIQIAGGDALTNAGAFFGYIPVGFDHILPKGLDHILFVLGLFFLAARIGPLLWQVSAFTLAHTVTLALGALEIVTVSASIVEPIIAASIVYVAVENIVSDKLHRWRPAVVFGFGLLHGLGFASVLGEFGLPQGQFIAALIGFNIGVEIGQLTVIAVAFLLVWWALQVDRGRAQELPAQVFYGAAVIGLALAGYWIGGEARVLLWPLAGLSLLCLVSVSLVDRMEAYRRFVSIPASCVIAAVGAWWVVERVFL</sequence>
<feature type="transmembrane region" description="Helical" evidence="1">
    <location>
        <begin position="373"/>
        <end position="392"/>
    </location>
</feature>
<feature type="transmembrane region" description="Helical" evidence="1">
    <location>
        <begin position="349"/>
        <end position="367"/>
    </location>
</feature>
<feature type="transmembrane region" description="Helical" evidence="1">
    <location>
        <begin position="181"/>
        <end position="200"/>
    </location>
</feature>
<dbReference type="RefSeq" id="WP_217779283.1">
    <property type="nucleotide sequence ID" value="NZ_JAHRWL010000002.1"/>
</dbReference>
<name>A0ABS6NAA1_9RHOB</name>
<evidence type="ECO:0000256" key="1">
    <source>
        <dbReference type="SAM" id="Phobius"/>
    </source>
</evidence>
<accession>A0ABS6NAA1</accession>
<protein>
    <submittedName>
        <fullName evidence="3">HupE/UreJ family protein</fullName>
    </submittedName>
</protein>
<feature type="chain" id="PRO_5047054259" evidence="2">
    <location>
        <begin position="21"/>
        <end position="424"/>
    </location>
</feature>
<dbReference type="Pfam" id="PF13795">
    <property type="entry name" value="HupE_UreJ_2"/>
    <property type="match status" value="1"/>
</dbReference>
<dbReference type="Proteomes" id="UP001166293">
    <property type="component" value="Unassembled WGS sequence"/>
</dbReference>
<proteinExistence type="predicted"/>
<evidence type="ECO:0000256" key="2">
    <source>
        <dbReference type="SAM" id="SignalP"/>
    </source>
</evidence>
<keyword evidence="2" id="KW-0732">Signal</keyword>
<feature type="transmembrane region" description="Helical" evidence="1">
    <location>
        <begin position="401"/>
        <end position="419"/>
    </location>
</feature>
<feature type="signal peptide" evidence="2">
    <location>
        <begin position="1"/>
        <end position="20"/>
    </location>
</feature>
<feature type="transmembrane region" description="Helical" evidence="1">
    <location>
        <begin position="277"/>
        <end position="296"/>
    </location>
</feature>
<keyword evidence="1" id="KW-0472">Membrane</keyword>
<evidence type="ECO:0000313" key="4">
    <source>
        <dbReference type="Proteomes" id="UP001166293"/>
    </source>
</evidence>
<dbReference type="EMBL" id="JAHRWL010000002">
    <property type="protein sequence ID" value="MBV2360941.1"/>
    <property type="molecule type" value="Genomic_DNA"/>
</dbReference>
<gene>
    <name evidence="3" type="ORF">KUH32_14335</name>
</gene>
<evidence type="ECO:0000313" key="3">
    <source>
        <dbReference type="EMBL" id="MBV2360941.1"/>
    </source>
</evidence>
<keyword evidence="1" id="KW-0812">Transmembrane</keyword>